<keyword evidence="5" id="KW-1185">Reference proteome</keyword>
<dbReference type="InterPro" id="IPR031669">
    <property type="entry name" value="Fn3_2"/>
</dbReference>
<gene>
    <name evidence="4" type="ORF">PISMIDRAFT_684693</name>
</gene>
<evidence type="ECO:0000313" key="4">
    <source>
        <dbReference type="EMBL" id="KIK17919.1"/>
    </source>
</evidence>
<feature type="compositionally biased region" description="Low complexity" evidence="1">
    <location>
        <begin position="391"/>
        <end position="404"/>
    </location>
</feature>
<dbReference type="OrthoDB" id="245697at2759"/>
<dbReference type="SUPFAM" id="SSF49265">
    <property type="entry name" value="Fibronectin type III"/>
    <property type="match status" value="1"/>
</dbReference>
<dbReference type="InterPro" id="IPR036420">
    <property type="entry name" value="BRCT_dom_sf"/>
</dbReference>
<evidence type="ECO:0000259" key="3">
    <source>
        <dbReference type="PROSITE" id="PS50853"/>
    </source>
</evidence>
<proteinExistence type="predicted"/>
<dbReference type="Pfam" id="PF00533">
    <property type="entry name" value="BRCT"/>
    <property type="match status" value="1"/>
</dbReference>
<dbReference type="Proteomes" id="UP000054018">
    <property type="component" value="Unassembled WGS sequence"/>
</dbReference>
<dbReference type="CDD" id="cd13945">
    <property type="entry name" value="Chs5_N"/>
    <property type="match status" value="1"/>
</dbReference>
<feature type="domain" description="Fibronectin type-III" evidence="3">
    <location>
        <begin position="80"/>
        <end position="173"/>
    </location>
</feature>
<feature type="compositionally biased region" description="Basic and acidic residues" evidence="1">
    <location>
        <begin position="452"/>
        <end position="461"/>
    </location>
</feature>
<dbReference type="GO" id="GO:0006893">
    <property type="term" value="P:Golgi to plasma membrane transport"/>
    <property type="evidence" value="ECO:0007669"/>
    <property type="project" value="TreeGrafter"/>
</dbReference>
<feature type="compositionally biased region" description="Pro residues" evidence="1">
    <location>
        <begin position="405"/>
        <end position="415"/>
    </location>
</feature>
<feature type="compositionally biased region" description="Polar residues" evidence="1">
    <location>
        <begin position="312"/>
        <end position="336"/>
    </location>
</feature>
<reference evidence="4 5" key="1">
    <citation type="submission" date="2014-04" db="EMBL/GenBank/DDBJ databases">
        <authorList>
            <consortium name="DOE Joint Genome Institute"/>
            <person name="Kuo A."/>
            <person name="Kohler A."/>
            <person name="Costa M.D."/>
            <person name="Nagy L.G."/>
            <person name="Floudas D."/>
            <person name="Copeland A."/>
            <person name="Barry K.W."/>
            <person name="Cichocki N."/>
            <person name="Veneault-Fourrey C."/>
            <person name="LaButti K."/>
            <person name="Lindquist E.A."/>
            <person name="Lipzen A."/>
            <person name="Lundell T."/>
            <person name="Morin E."/>
            <person name="Murat C."/>
            <person name="Sun H."/>
            <person name="Tunlid A."/>
            <person name="Henrissat B."/>
            <person name="Grigoriev I.V."/>
            <person name="Hibbett D.S."/>
            <person name="Martin F."/>
            <person name="Nordberg H.P."/>
            <person name="Cantor M.N."/>
            <person name="Hua S.X."/>
        </authorList>
    </citation>
    <scope>NUCLEOTIDE SEQUENCE [LARGE SCALE GENOMIC DNA]</scope>
    <source>
        <strain evidence="4 5">441</strain>
    </source>
</reference>
<feature type="region of interest" description="Disordered" evidence="1">
    <location>
        <begin position="295"/>
        <end position="477"/>
    </location>
</feature>
<dbReference type="GO" id="GO:0046983">
    <property type="term" value="F:protein dimerization activity"/>
    <property type="evidence" value="ECO:0007669"/>
    <property type="project" value="InterPro"/>
</dbReference>
<feature type="compositionally biased region" description="Low complexity" evidence="1">
    <location>
        <begin position="295"/>
        <end position="311"/>
    </location>
</feature>
<dbReference type="InterPro" id="IPR031673">
    <property type="entry name" value="Chs5_N"/>
</dbReference>
<feature type="domain" description="BRCT" evidence="2">
    <location>
        <begin position="174"/>
        <end position="274"/>
    </location>
</feature>
<dbReference type="PANTHER" id="PTHR47351">
    <property type="entry name" value="CHITIN BIOSYNTHESIS PROTEIN CHS5"/>
    <property type="match status" value="1"/>
</dbReference>
<dbReference type="PANTHER" id="PTHR47351:SF1">
    <property type="entry name" value="CHITIN BIOSYNTHESIS PROTEIN CHS5"/>
    <property type="match status" value="1"/>
</dbReference>
<organism evidence="4 5">
    <name type="scientific">Pisolithus microcarpus 441</name>
    <dbReference type="NCBI Taxonomy" id="765257"/>
    <lineage>
        <taxon>Eukaryota</taxon>
        <taxon>Fungi</taxon>
        <taxon>Dikarya</taxon>
        <taxon>Basidiomycota</taxon>
        <taxon>Agaricomycotina</taxon>
        <taxon>Agaricomycetes</taxon>
        <taxon>Agaricomycetidae</taxon>
        <taxon>Boletales</taxon>
        <taxon>Sclerodermatineae</taxon>
        <taxon>Pisolithaceae</taxon>
        <taxon>Pisolithus</taxon>
    </lineage>
</organism>
<feature type="compositionally biased region" description="Polar residues" evidence="1">
    <location>
        <begin position="357"/>
        <end position="374"/>
    </location>
</feature>
<dbReference type="InterPro" id="IPR013783">
    <property type="entry name" value="Ig-like_fold"/>
</dbReference>
<reference evidence="5" key="2">
    <citation type="submission" date="2015-01" db="EMBL/GenBank/DDBJ databases">
        <title>Evolutionary Origins and Diversification of the Mycorrhizal Mutualists.</title>
        <authorList>
            <consortium name="DOE Joint Genome Institute"/>
            <consortium name="Mycorrhizal Genomics Consortium"/>
            <person name="Kohler A."/>
            <person name="Kuo A."/>
            <person name="Nagy L.G."/>
            <person name="Floudas D."/>
            <person name="Copeland A."/>
            <person name="Barry K.W."/>
            <person name="Cichocki N."/>
            <person name="Veneault-Fourrey C."/>
            <person name="LaButti K."/>
            <person name="Lindquist E.A."/>
            <person name="Lipzen A."/>
            <person name="Lundell T."/>
            <person name="Morin E."/>
            <person name="Murat C."/>
            <person name="Riley R."/>
            <person name="Ohm R."/>
            <person name="Sun H."/>
            <person name="Tunlid A."/>
            <person name="Henrissat B."/>
            <person name="Grigoriev I.V."/>
            <person name="Hibbett D.S."/>
            <person name="Martin F."/>
        </authorList>
    </citation>
    <scope>NUCLEOTIDE SEQUENCE [LARGE SCALE GENOMIC DNA]</scope>
    <source>
        <strain evidence="5">441</strain>
    </source>
</reference>
<dbReference type="InterPro" id="IPR036116">
    <property type="entry name" value="FN3_sf"/>
</dbReference>
<dbReference type="Gene3D" id="2.60.40.10">
    <property type="entry name" value="Immunoglobulins"/>
    <property type="match status" value="1"/>
</dbReference>
<dbReference type="PROSITE" id="PS50172">
    <property type="entry name" value="BRCT"/>
    <property type="match status" value="1"/>
</dbReference>
<dbReference type="SMART" id="SM00060">
    <property type="entry name" value="FN3"/>
    <property type="match status" value="1"/>
</dbReference>
<dbReference type="Gene3D" id="6.20.120.50">
    <property type="match status" value="1"/>
</dbReference>
<dbReference type="GO" id="GO:0000747">
    <property type="term" value="P:conjugation with cellular fusion"/>
    <property type="evidence" value="ECO:0007669"/>
    <property type="project" value="TreeGrafter"/>
</dbReference>
<protein>
    <submittedName>
        <fullName evidence="4">Uncharacterized protein</fullName>
    </submittedName>
</protein>
<evidence type="ECO:0000313" key="5">
    <source>
        <dbReference type="Proteomes" id="UP000054018"/>
    </source>
</evidence>
<accession>A0A0C9YV88</accession>
<dbReference type="AlphaFoldDB" id="A0A0C9YV88"/>
<dbReference type="HOGENOM" id="CLU_019904_2_0_1"/>
<dbReference type="Pfam" id="PF16893">
    <property type="entry name" value="fn3_2"/>
    <property type="match status" value="1"/>
</dbReference>
<dbReference type="SUPFAM" id="SSF52113">
    <property type="entry name" value="BRCT domain"/>
    <property type="match status" value="1"/>
</dbReference>
<dbReference type="GO" id="GO:0034044">
    <property type="term" value="C:exomer complex"/>
    <property type="evidence" value="ECO:0007669"/>
    <property type="project" value="TreeGrafter"/>
</dbReference>
<evidence type="ECO:0000259" key="2">
    <source>
        <dbReference type="PROSITE" id="PS50172"/>
    </source>
</evidence>
<sequence>MKRPQDSYTFTVGKLDAGMAILIGERAHLIEFPSVLLPPGSTTGSIVNIAVHQNLSEERKRDQYFWQLQHDILETFGCSSPEPPRLEVRNVTQTSVTLEWPPLKLATAKIRSLDIYKNSQRVAAIPTPLTNTSTKLSGLSLDTPYTFQLVLRTSAGTFHSNIVNVRTHTIADTSGISVCFGTVADPVLLEDAKSALRDMKAKWSDKIQIDTTHFVCTTPAMTPSGAKASGGSVAGGPGIEYQKALQLSIPVVQPQWILACLTEKKMVPIVAYYLGVTPPNAASYYSQRTQSMSQASLPSSASAGSASKPAPNRSSMPVPSRSTGTNGTSPPSNPQRKSIEPTPEDPEGETEEASSENAPASTATRQSKRSASITESRHRSNGTMDRNFKFPPSQQQPPQRVASPPSLPSSPPPVPKQQQQPHPQKPGEGGEDMPPVNIITPSSVEVPPPPPVEKESRRPVIVDEEDEEVGETVEIDL</sequence>
<evidence type="ECO:0000256" key="1">
    <source>
        <dbReference type="SAM" id="MobiDB-lite"/>
    </source>
</evidence>
<dbReference type="CDD" id="cd00063">
    <property type="entry name" value="FN3"/>
    <property type="match status" value="1"/>
</dbReference>
<dbReference type="InterPro" id="IPR001357">
    <property type="entry name" value="BRCT_dom"/>
</dbReference>
<dbReference type="STRING" id="765257.A0A0C9YV88"/>
<dbReference type="PROSITE" id="PS50853">
    <property type="entry name" value="FN3"/>
    <property type="match status" value="1"/>
</dbReference>
<dbReference type="InterPro" id="IPR052827">
    <property type="entry name" value="CHS_Export/Cell_Fusion_Reg"/>
</dbReference>
<feature type="compositionally biased region" description="Acidic residues" evidence="1">
    <location>
        <begin position="342"/>
        <end position="354"/>
    </location>
</feature>
<feature type="compositionally biased region" description="Acidic residues" evidence="1">
    <location>
        <begin position="462"/>
        <end position="477"/>
    </location>
</feature>
<dbReference type="InterPro" id="IPR003961">
    <property type="entry name" value="FN3_dom"/>
</dbReference>
<dbReference type="Gene3D" id="3.40.50.10190">
    <property type="entry name" value="BRCT domain"/>
    <property type="match status" value="1"/>
</dbReference>
<dbReference type="EMBL" id="KN833816">
    <property type="protein sequence ID" value="KIK17919.1"/>
    <property type="molecule type" value="Genomic_DNA"/>
</dbReference>
<name>A0A0C9YV88_9AGAM</name>
<dbReference type="GO" id="GO:0005802">
    <property type="term" value="C:trans-Golgi network"/>
    <property type="evidence" value="ECO:0007669"/>
    <property type="project" value="TreeGrafter"/>
</dbReference>
<dbReference type="Pfam" id="PF16892">
    <property type="entry name" value="CHS5_N"/>
    <property type="match status" value="1"/>
</dbReference>